<dbReference type="RefSeq" id="WP_059060726.1">
    <property type="nucleotide sequence ID" value="NZ_LN879502.1"/>
</dbReference>
<reference evidence="3" key="1">
    <citation type="submission" date="2015-09" db="EMBL/GenBank/DDBJ databases">
        <authorList>
            <person name="Bertelli C."/>
        </authorList>
    </citation>
    <scope>NUCLEOTIDE SEQUENCE [LARGE SCALE GENOMIC DNA]</scope>
    <source>
        <strain evidence="3">KNic</strain>
    </source>
</reference>
<dbReference type="Proteomes" id="UP000069902">
    <property type="component" value="Chromosome cPNK"/>
</dbReference>
<proteinExistence type="predicted"/>
<organism evidence="2 3">
    <name type="scientific">Candidatus Protochlamydia naegleriophila</name>
    <dbReference type="NCBI Taxonomy" id="389348"/>
    <lineage>
        <taxon>Bacteria</taxon>
        <taxon>Pseudomonadati</taxon>
        <taxon>Chlamydiota</taxon>
        <taxon>Chlamydiia</taxon>
        <taxon>Parachlamydiales</taxon>
        <taxon>Parachlamydiaceae</taxon>
        <taxon>Candidatus Protochlamydia</taxon>
    </lineage>
</organism>
<dbReference type="PATRIC" id="fig|389348.3.peg.1153"/>
<dbReference type="InParanoid" id="A0A0U5JFY3"/>
<name>A0A0U5JFY3_9BACT</name>
<evidence type="ECO:0000256" key="1">
    <source>
        <dbReference type="SAM" id="MobiDB-lite"/>
    </source>
</evidence>
<sequence>MEYLNSWFSSSSSQPSYSEQDFDNDIHQISQFPENSAAQIKVIGNRLSRTDEGLATWSYGYLMGTTLDGTVAHIRDRVLGRSEEKFNTDYGAIEQKLRSSNFKAKEFRVHLKILENDLIQDLKLLEGMNRITHTYQSRYAQTSHKGIEELNDVKKNLANRVQGEMSKYLELVEVFKNRQNQVDLTQSILFADKALTKHTSSAPQGDLEAYCYHYNREIHPKQAGILINQGKELINAVLNDNITKVSNNPAEAEKQMTALTWALMDHALKHNQGYDEGTFAIKDSAAKLHSFLMTHPGCYSRPSTHYVGRSPKSHHGIDVFSNQMPANKRTLLFELITQQDGSTLLFIKPENFSADLTIPYDAVMHGYEVIVAQYNKVFQPGSDDLPNMRKERVPVESLKAFEEILKQLEENDFKKMNANLFKNPIFQTENPIKNAKLYGIAFMKAYVDAVSQLEILPASLDMTRFNKSLAGLDHLDQRTGREVFIESFTV</sequence>
<feature type="compositionally biased region" description="Low complexity" evidence="1">
    <location>
        <begin position="1"/>
        <end position="18"/>
    </location>
</feature>
<accession>A0A0U5JFY3</accession>
<dbReference type="EMBL" id="LN879502">
    <property type="protein sequence ID" value="CUI16662.1"/>
    <property type="molecule type" value="Genomic_DNA"/>
</dbReference>
<protein>
    <submittedName>
        <fullName evidence="2">Uncharacterized protein</fullName>
    </submittedName>
</protein>
<feature type="region of interest" description="Disordered" evidence="1">
    <location>
        <begin position="1"/>
        <end position="20"/>
    </location>
</feature>
<evidence type="ECO:0000313" key="2">
    <source>
        <dbReference type="EMBL" id="CUI16662.1"/>
    </source>
</evidence>
<dbReference type="AlphaFoldDB" id="A0A0U5JFY3"/>
<gene>
    <name evidence="2" type="ORF">PNK_1045</name>
</gene>
<keyword evidence="3" id="KW-1185">Reference proteome</keyword>
<dbReference type="KEGG" id="pnl:PNK_1045"/>
<evidence type="ECO:0000313" key="3">
    <source>
        <dbReference type="Proteomes" id="UP000069902"/>
    </source>
</evidence>